<dbReference type="PANTHER" id="PTHR30289">
    <property type="entry name" value="UNCHARACTERIZED PROTEIN YBCL-RELATED"/>
    <property type="match status" value="1"/>
</dbReference>
<dbReference type="OrthoDB" id="9797506at2"/>
<evidence type="ECO:0008006" key="3">
    <source>
        <dbReference type="Google" id="ProtNLM"/>
    </source>
</evidence>
<dbReference type="PANTHER" id="PTHR30289:SF1">
    <property type="entry name" value="PEBP (PHOSPHATIDYLETHANOLAMINE-BINDING PROTEIN) FAMILY PROTEIN"/>
    <property type="match status" value="1"/>
</dbReference>
<protein>
    <recommendedName>
        <fullName evidence="3">Phospholipid-binding protein</fullName>
    </recommendedName>
</protein>
<evidence type="ECO:0000313" key="2">
    <source>
        <dbReference type="Proteomes" id="UP000216943"/>
    </source>
</evidence>
<proteinExistence type="predicted"/>
<dbReference type="RefSeq" id="WP_095334478.1">
    <property type="nucleotide sequence ID" value="NZ_NQNY01000002.1"/>
</dbReference>
<comment type="caution">
    <text evidence="1">The sequence shown here is derived from an EMBL/GenBank/DDBJ whole genome shotgun (WGS) entry which is preliminary data.</text>
</comment>
<evidence type="ECO:0000313" key="1">
    <source>
        <dbReference type="EMBL" id="PAK21621.1"/>
    </source>
</evidence>
<name>A0A269TJN2_9BACT</name>
<dbReference type="InterPro" id="IPR036610">
    <property type="entry name" value="PEBP-like_sf"/>
</dbReference>
<sequence>MKKFPPRTHLNIHSDTLEQNYWNLDSIFDDGSTLYHGGKNKSPHLTWDKVKGAKSYVVKITDYEAANLIGTPFIHWVVANLETNELEFDAASRSDLHQGYNSFSSPSLMHISDRNLAKANALANATYVGPNASDTSHNYEIIVYAIKDKTLDLPKPFYWADLHQAMENKVVAWDSISVKLRHPSDNVNHLYKDLFKDRSNLKYINIISNNVDKKGFLDSQYAYSPYAPNPNLDWTHVEGANYYSLIMLDNESRHSTGGLPFIHWLVANINVNSLEANATATNKEILHGDTSASREYESKYLINNEAFMAPFIPDKFLLDGAATRYLGPNPQDAEHRYTVIIYAHENKLNLIKGFKLGSMSRALHGNVLGEGIFEFKVKKQVK</sequence>
<dbReference type="Proteomes" id="UP000216943">
    <property type="component" value="Unassembled WGS sequence"/>
</dbReference>
<dbReference type="EMBL" id="NQNY01000002">
    <property type="protein sequence ID" value="PAK21621.1"/>
    <property type="molecule type" value="Genomic_DNA"/>
</dbReference>
<organism evidence="1 2">
    <name type="scientific">Mycoplasmopsis agassizii</name>
    <dbReference type="NCBI Taxonomy" id="33922"/>
    <lineage>
        <taxon>Bacteria</taxon>
        <taxon>Bacillati</taxon>
        <taxon>Mycoplasmatota</taxon>
        <taxon>Mycoplasmoidales</taxon>
        <taxon>Metamycoplasmataceae</taxon>
        <taxon>Mycoplasmopsis</taxon>
    </lineage>
</organism>
<accession>A0A269TJN2</accession>
<dbReference type="AlphaFoldDB" id="A0A269TJN2"/>
<reference evidence="2" key="1">
    <citation type="submission" date="2017-08" db="EMBL/GenBank/DDBJ databases">
        <authorList>
            <person name="Alvarez-Ponce D."/>
            <person name="Weitzman C.L."/>
            <person name="Tillett R.L."/>
            <person name="Sandmeier F.C."/>
            <person name="Tracy C.R."/>
        </authorList>
    </citation>
    <scope>NUCLEOTIDE SEQUENCE [LARGE SCALE GENOMIC DNA]</scope>
    <source>
        <strain evidence="2">723</strain>
    </source>
</reference>
<dbReference type="Gene3D" id="3.90.280.10">
    <property type="entry name" value="PEBP-like"/>
    <property type="match status" value="2"/>
</dbReference>
<dbReference type="InterPro" id="IPR005247">
    <property type="entry name" value="YbhB_YbcL/LppC-like"/>
</dbReference>
<dbReference type="NCBIfam" id="TIGR00481">
    <property type="entry name" value="YbhB/YbcL family Raf kinase inhibitor-like protein"/>
    <property type="match status" value="1"/>
</dbReference>
<dbReference type="CDD" id="cd00865">
    <property type="entry name" value="PEBP_bact_arch"/>
    <property type="match status" value="1"/>
</dbReference>
<dbReference type="SUPFAM" id="SSF49777">
    <property type="entry name" value="PEBP-like"/>
    <property type="match status" value="2"/>
</dbReference>
<gene>
    <name evidence="1" type="ORF">CJJ23_00570</name>
</gene>
<dbReference type="InterPro" id="IPR008914">
    <property type="entry name" value="PEBP"/>
</dbReference>
<dbReference type="Pfam" id="PF01161">
    <property type="entry name" value="PBP"/>
    <property type="match status" value="2"/>
</dbReference>